<comment type="caution">
    <text evidence="3">The sequence shown here is derived from an EMBL/GenBank/DDBJ whole genome shotgun (WGS) entry which is preliminary data.</text>
</comment>
<keyword evidence="2" id="KW-0732">Signal</keyword>
<reference evidence="3" key="1">
    <citation type="journal article" date="2021" name="G3 (Bethesda)">
        <title>Genome and transcriptome analysis of the beet armyworm Spodoptera exigua reveals targets for pest control. .</title>
        <authorList>
            <person name="Simon S."/>
            <person name="Breeschoten T."/>
            <person name="Jansen H.J."/>
            <person name="Dirks R.P."/>
            <person name="Schranz M.E."/>
            <person name="Ros V.I.D."/>
        </authorList>
    </citation>
    <scope>NUCLEOTIDE SEQUENCE</scope>
    <source>
        <strain evidence="3">TB_SE_WUR_2020</strain>
    </source>
</reference>
<evidence type="ECO:0000313" key="4">
    <source>
        <dbReference type="Proteomes" id="UP000814243"/>
    </source>
</evidence>
<evidence type="ECO:0000256" key="2">
    <source>
        <dbReference type="SAM" id="SignalP"/>
    </source>
</evidence>
<feature type="compositionally biased region" description="Polar residues" evidence="1">
    <location>
        <begin position="54"/>
        <end position="72"/>
    </location>
</feature>
<protein>
    <submittedName>
        <fullName evidence="3">Uncharacterized protein</fullName>
    </submittedName>
</protein>
<dbReference type="Proteomes" id="UP000814243">
    <property type="component" value="Unassembled WGS sequence"/>
</dbReference>
<feature type="chain" id="PRO_5037778340" evidence="2">
    <location>
        <begin position="19"/>
        <end position="430"/>
    </location>
</feature>
<accession>A0A922SI72</accession>
<name>A0A922SI72_SPOEX</name>
<dbReference type="EMBL" id="JACEFF010000345">
    <property type="protein sequence ID" value="KAH9639302.1"/>
    <property type="molecule type" value="Genomic_DNA"/>
</dbReference>
<organism evidence="3 4">
    <name type="scientific">Spodoptera exigua</name>
    <name type="common">Beet armyworm</name>
    <name type="synonym">Noctua fulgens</name>
    <dbReference type="NCBI Taxonomy" id="7107"/>
    <lineage>
        <taxon>Eukaryota</taxon>
        <taxon>Metazoa</taxon>
        <taxon>Ecdysozoa</taxon>
        <taxon>Arthropoda</taxon>
        <taxon>Hexapoda</taxon>
        <taxon>Insecta</taxon>
        <taxon>Pterygota</taxon>
        <taxon>Neoptera</taxon>
        <taxon>Endopterygota</taxon>
        <taxon>Lepidoptera</taxon>
        <taxon>Glossata</taxon>
        <taxon>Ditrysia</taxon>
        <taxon>Noctuoidea</taxon>
        <taxon>Noctuidae</taxon>
        <taxon>Amphipyrinae</taxon>
        <taxon>Spodoptera</taxon>
    </lineage>
</organism>
<feature type="region of interest" description="Disordered" evidence="1">
    <location>
        <begin position="258"/>
        <end position="301"/>
    </location>
</feature>
<evidence type="ECO:0000256" key="1">
    <source>
        <dbReference type="SAM" id="MobiDB-lite"/>
    </source>
</evidence>
<dbReference type="AlphaFoldDB" id="A0A922SI72"/>
<proteinExistence type="predicted"/>
<evidence type="ECO:0000313" key="3">
    <source>
        <dbReference type="EMBL" id="KAH9639302.1"/>
    </source>
</evidence>
<feature type="region of interest" description="Disordered" evidence="1">
    <location>
        <begin position="54"/>
        <end position="108"/>
    </location>
</feature>
<sequence>MKFFIFTIFCNLFSLGYLQETYKEDDGYRLSPVEVDKSPGSEWPVKTYNNVGRNNYDQIEGTSLQKPCTRRSNSGDDPLSSPLPTYKEKHMTTNISPATPKHEPKVSRKRPYDLKVADNQDLQPKTILPDDSAHKSRNLITISNPLIDSLEENHRQLLIKDADDATPEPLPVHSLHPTQPSALVPNITDNHLDQSPYENSYPPKAVPKSWPVHYVPNTGYENQYFPTPITTQTKPKYNPLLASKHNPLKTYNSLLGPIANSEPEVAPTPVNKCTQDKEDDDLEHSRRSMSNHNDGENVPNNKPYVQYAESKTDNENAMAYGLNLEKSSSENGVEVPLEKNRVLLEKTETHVGRAQYKEARRNEVMEPTKGDGVVNMGESSLMLMQTDRLCYACSTANNPSCWAPDRRTTVKYCRKGNNACITKTFGKGSK</sequence>
<feature type="signal peptide" evidence="2">
    <location>
        <begin position="1"/>
        <end position="18"/>
    </location>
</feature>
<gene>
    <name evidence="3" type="ORF">HF086_012912</name>
</gene>